<keyword evidence="2" id="KW-1185">Reference proteome</keyword>
<reference evidence="1 2" key="1">
    <citation type="journal article" date="2012" name="Int. J. Syst. Evol. Microbiol.">
        <title>Vibrio caribbeanicus sp. nov., isolated from the marine sponge Scleritoderma cyanea.</title>
        <authorList>
            <person name="Hoffmann M."/>
            <person name="Monday S.R."/>
            <person name="Allard M.W."/>
            <person name="Strain E.A."/>
            <person name="Whittaker P."/>
            <person name="Naum M."/>
            <person name="McCarthy P.J."/>
            <person name="Lopez J.V."/>
            <person name="Fischer M."/>
            <person name="Brown E.W."/>
        </authorList>
    </citation>
    <scope>NUCLEOTIDE SEQUENCE [LARGE SCALE GENOMIC DNA]</scope>
    <source>
        <strain evidence="1 2">ATCC BAA-2122</strain>
    </source>
</reference>
<evidence type="ECO:0008006" key="3">
    <source>
        <dbReference type="Google" id="ProtNLM"/>
    </source>
</evidence>
<dbReference type="eggNOG" id="COG3521">
    <property type="taxonomic scope" value="Bacteria"/>
</dbReference>
<dbReference type="InterPro" id="IPR017734">
    <property type="entry name" value="T6SS_SciN"/>
</dbReference>
<dbReference type="RefSeq" id="WP_009602665.1">
    <property type="nucleotide sequence ID" value="NZ_AEIU01000096.1"/>
</dbReference>
<sequence length="160" mass="17664">MKIGLLILALLLGGCSSGPKPVTSPFSLTIKADKTINPSASNTANPVIVRMYQLTDIQTFEQTPFIDLYEKDSQVLGANLISKQVLPVIVPNSDISKVIEINKSAQYVAVLVEFVNFKGSETKSYSAVPIDEEQFLRLRISQSKVSLETVTPETSWWNIF</sequence>
<protein>
    <recommendedName>
        <fullName evidence="3">Type VI secretion lipoprotein/VasD</fullName>
    </recommendedName>
</protein>
<evidence type="ECO:0000313" key="2">
    <source>
        <dbReference type="Proteomes" id="UP000002943"/>
    </source>
</evidence>
<dbReference type="InterPro" id="IPR038706">
    <property type="entry name" value="Type_VI_SciN-like_sf"/>
</dbReference>
<accession>E3BNR9</accession>
<name>E3BNR9_9VIBR</name>
<dbReference type="Proteomes" id="UP000002943">
    <property type="component" value="Unassembled WGS sequence"/>
</dbReference>
<dbReference type="PANTHER" id="PTHR37625">
    <property type="entry name" value="OUTER MEMBRANE LIPOPROTEIN-RELATED"/>
    <property type="match status" value="1"/>
</dbReference>
<dbReference type="NCBIfam" id="TIGR03352">
    <property type="entry name" value="VI_chp_3"/>
    <property type="match status" value="1"/>
</dbReference>
<dbReference type="PANTHER" id="PTHR37625:SF4">
    <property type="entry name" value="OUTER MEMBRANE LIPOPROTEIN"/>
    <property type="match status" value="1"/>
</dbReference>
<gene>
    <name evidence="1" type="ORF">VIBC2010_14799</name>
</gene>
<dbReference type="STRING" id="796620.VIBC2010_14799"/>
<dbReference type="Gene3D" id="2.60.40.4150">
    <property type="entry name" value="Type VI secretion system, lipoprotein SciN"/>
    <property type="match status" value="1"/>
</dbReference>
<comment type="caution">
    <text evidence="1">The sequence shown here is derived from an EMBL/GenBank/DDBJ whole genome shotgun (WGS) entry which is preliminary data.</text>
</comment>
<dbReference type="Pfam" id="PF12790">
    <property type="entry name" value="T6SS-SciN"/>
    <property type="match status" value="1"/>
</dbReference>
<dbReference type="PROSITE" id="PS51257">
    <property type="entry name" value="PROKAR_LIPOPROTEIN"/>
    <property type="match status" value="1"/>
</dbReference>
<evidence type="ECO:0000313" key="1">
    <source>
        <dbReference type="EMBL" id="EFP95313.1"/>
    </source>
</evidence>
<dbReference type="AlphaFoldDB" id="E3BNR9"/>
<dbReference type="OrthoDB" id="6291150at2"/>
<dbReference type="EMBL" id="AEIU01000096">
    <property type="protein sequence ID" value="EFP95313.1"/>
    <property type="molecule type" value="Genomic_DNA"/>
</dbReference>
<proteinExistence type="predicted"/>
<organism evidence="1 2">
    <name type="scientific">Vibrio caribbeanicus ATCC BAA-2122</name>
    <dbReference type="NCBI Taxonomy" id="796620"/>
    <lineage>
        <taxon>Bacteria</taxon>
        <taxon>Pseudomonadati</taxon>
        <taxon>Pseudomonadota</taxon>
        <taxon>Gammaproteobacteria</taxon>
        <taxon>Vibrionales</taxon>
        <taxon>Vibrionaceae</taxon>
        <taxon>Vibrio</taxon>
    </lineage>
</organism>